<dbReference type="eggNOG" id="COG0477">
    <property type="taxonomic scope" value="Bacteria"/>
</dbReference>
<organism evidence="2 3">
    <name type="scientific">Campylobacter jejuni subsp. jejuni serotype O:23/36 (strain 81-176)</name>
    <dbReference type="NCBI Taxonomy" id="354242"/>
    <lineage>
        <taxon>Bacteria</taxon>
        <taxon>Pseudomonadati</taxon>
        <taxon>Campylobacterota</taxon>
        <taxon>Epsilonproteobacteria</taxon>
        <taxon>Campylobacterales</taxon>
        <taxon>Campylobacteraceae</taxon>
        <taxon>Campylobacter</taxon>
    </lineage>
</organism>
<accession>A0A0H3PAK9</accession>
<keyword evidence="1" id="KW-1133">Transmembrane helix</keyword>
<dbReference type="KEGG" id="cjj:CJJ81176_0362"/>
<sequence length="38" mass="4073">MMATIALMGISTTLIGFIPSYAVIGVWAPICLVALRFM</sequence>
<keyword evidence="1" id="KW-0472">Membrane</keyword>
<dbReference type="AlphaFoldDB" id="A0A0H3PAK9"/>
<protein>
    <submittedName>
        <fullName evidence="2">Inner membrane metabolite transport protein YdfJ</fullName>
    </submittedName>
</protein>
<dbReference type="HOGENOM" id="CLU_3325896_0_0_7"/>
<proteinExistence type="predicted"/>
<name>A0A0H3PAK9_CAMJJ</name>
<feature type="transmembrane region" description="Helical" evidence="1">
    <location>
        <begin position="6"/>
        <end position="35"/>
    </location>
</feature>
<dbReference type="EMBL" id="CP000538">
    <property type="protein sequence ID" value="EAQ73240.1"/>
    <property type="molecule type" value="Genomic_DNA"/>
</dbReference>
<reference evidence="3" key="1">
    <citation type="submission" date="2006-12" db="EMBL/GenBank/DDBJ databases">
        <authorList>
            <person name="Fouts D.E."/>
            <person name="Nelson K.E."/>
            <person name="Sebastian Y."/>
        </authorList>
    </citation>
    <scope>NUCLEOTIDE SEQUENCE [LARGE SCALE GENOMIC DNA]</scope>
    <source>
        <strain evidence="3">81-176</strain>
    </source>
</reference>
<keyword evidence="1" id="KW-0812">Transmembrane</keyword>
<gene>
    <name evidence="2" type="ordered locus">CJJ81176_0362</name>
</gene>
<evidence type="ECO:0000313" key="2">
    <source>
        <dbReference type="EMBL" id="EAQ73240.1"/>
    </source>
</evidence>
<evidence type="ECO:0000256" key="1">
    <source>
        <dbReference type="SAM" id="Phobius"/>
    </source>
</evidence>
<dbReference type="Proteomes" id="UP000000646">
    <property type="component" value="Chromosome"/>
</dbReference>
<evidence type="ECO:0000313" key="3">
    <source>
        <dbReference type="Proteomes" id="UP000000646"/>
    </source>
</evidence>